<dbReference type="AlphaFoldDB" id="F8LCT3"/>
<accession>F8LCT3</accession>
<evidence type="ECO:0000313" key="1">
    <source>
        <dbReference type="EMBL" id="CCB91297.1"/>
    </source>
</evidence>
<dbReference type="EMBL" id="FR872652">
    <property type="protein sequence ID" value="CCB91297.1"/>
    <property type="molecule type" value="Genomic_DNA"/>
</dbReference>
<organism evidence="1">
    <name type="scientific">Waddlia chondrophila 2032/99</name>
    <dbReference type="NCBI Taxonomy" id="765953"/>
    <lineage>
        <taxon>Bacteria</taxon>
        <taxon>Pseudomonadati</taxon>
        <taxon>Chlamydiota</taxon>
        <taxon>Chlamydiia</taxon>
        <taxon>Parachlamydiales</taxon>
        <taxon>Waddliaceae</taxon>
        <taxon>Waddlia</taxon>
    </lineage>
</organism>
<protein>
    <submittedName>
        <fullName evidence="1">Uncharacterized protein</fullName>
    </submittedName>
</protein>
<proteinExistence type="predicted"/>
<reference evidence="1" key="1">
    <citation type="submission" date="2011-05" db="EMBL/GenBank/DDBJ databases">
        <title>Unity in variety -- the pan-genome of the Chlamydiae.</title>
        <authorList>
            <person name="Collingro A."/>
            <person name="Tischler P."/>
            <person name="Weinmaier T."/>
            <person name="Penz T."/>
            <person name="Heinz E."/>
            <person name="Brunham R.C."/>
            <person name="Read T.D."/>
            <person name="Bavoil P.M."/>
            <person name="Sachse K."/>
            <person name="Kahane S."/>
            <person name="Friedman M.G."/>
            <person name="Rattei T."/>
            <person name="Myers G.S.A."/>
            <person name="Horn M."/>
        </authorList>
    </citation>
    <scope>NUCLEOTIDE SEQUENCE</scope>
    <source>
        <strain evidence="1">2032/99</strain>
    </source>
</reference>
<sequence>MIFELSRIFLLIAGNKTMLIRKKPDLIKMNRFFSGGIEL</sequence>
<gene>
    <name evidence="1" type="ORF">WCH_CZ18260</name>
</gene>
<name>F8LCT3_9BACT</name>